<dbReference type="InterPro" id="IPR045782">
    <property type="entry name" value="TrbL_3"/>
</dbReference>
<feature type="transmembrane region" description="Helical" evidence="1">
    <location>
        <begin position="75"/>
        <end position="91"/>
    </location>
</feature>
<comment type="caution">
    <text evidence="2">The sequence shown here is derived from an EMBL/GenBank/DDBJ whole genome shotgun (WGS) entry which is preliminary data.</text>
</comment>
<sequence length="357" mass="37254">MLTFVNAFKDITAGNIFNALNVTDWFSLAPEGATGTVDWKNGLLALTGTMLALMFTITTVVTVLIFGVILTFRMIALWILIVFSPLAFFAWSFEGAAGKVSSFANDWWNQFFNYCVIGPFIAFFLWLSLLTMVKINQAEMFNNYPADKMASTNMGGTRPGSLSNLSSFVIGIVMLVAGLQKASSFGVAGGSMGAKAVNAVKSRATRAAAGAAAMPGRAAKGAVKGVAGGAYRNIVQPIGQGIRQGVSKRIQAGGGMKASLGKLEKRGAAMSQKGGIRGMVGKGMQAVGKYGATEVGAGRITKGIYEKGKERGGVMGKALMAVGGAGMLAFNPISTLGKLRQKAIDSAQTKEGAKRVG</sequence>
<accession>A0A1G1XNV4</accession>
<feature type="non-terminal residue" evidence="2">
    <location>
        <position position="357"/>
    </location>
</feature>
<proteinExistence type="predicted"/>
<keyword evidence="1" id="KW-0472">Membrane</keyword>
<gene>
    <name evidence="2" type="ORF">A2Y82_02855</name>
</gene>
<feature type="transmembrane region" description="Helical" evidence="1">
    <location>
        <begin position="111"/>
        <end position="133"/>
    </location>
</feature>
<evidence type="ECO:0000256" key="1">
    <source>
        <dbReference type="SAM" id="Phobius"/>
    </source>
</evidence>
<reference evidence="2 3" key="1">
    <citation type="journal article" date="2016" name="Nat. Commun.">
        <title>Thousands of microbial genomes shed light on interconnected biogeochemical processes in an aquifer system.</title>
        <authorList>
            <person name="Anantharaman K."/>
            <person name="Brown C.T."/>
            <person name="Hug L.A."/>
            <person name="Sharon I."/>
            <person name="Castelle C.J."/>
            <person name="Probst A.J."/>
            <person name="Thomas B.C."/>
            <person name="Singh A."/>
            <person name="Wilkins M.J."/>
            <person name="Karaoz U."/>
            <person name="Brodie E.L."/>
            <person name="Williams K.H."/>
            <person name="Hubbard S.S."/>
            <person name="Banfield J.F."/>
        </authorList>
    </citation>
    <scope>NUCLEOTIDE SEQUENCE [LARGE SCALE GENOMIC DNA]</scope>
</reference>
<dbReference type="Pfam" id="PF19590">
    <property type="entry name" value="TrbL_3"/>
    <property type="match status" value="1"/>
</dbReference>
<dbReference type="EMBL" id="MHHZ01000014">
    <property type="protein sequence ID" value="OGY41785.1"/>
    <property type="molecule type" value="Genomic_DNA"/>
</dbReference>
<protein>
    <submittedName>
        <fullName evidence="2">Uncharacterized protein</fullName>
    </submittedName>
</protein>
<dbReference type="Proteomes" id="UP000176498">
    <property type="component" value="Unassembled WGS sequence"/>
</dbReference>
<dbReference type="AlphaFoldDB" id="A0A1G1XNV4"/>
<keyword evidence="1" id="KW-0812">Transmembrane</keyword>
<feature type="transmembrane region" description="Helical" evidence="1">
    <location>
        <begin position="43"/>
        <end position="68"/>
    </location>
</feature>
<keyword evidence="1" id="KW-1133">Transmembrane helix</keyword>
<name>A0A1G1XNV4_9BACT</name>
<evidence type="ECO:0000313" key="2">
    <source>
        <dbReference type="EMBL" id="OGY41785.1"/>
    </source>
</evidence>
<organism evidence="2 3">
    <name type="scientific">Candidatus Buchananbacteria bacterium RBG_13_36_9</name>
    <dbReference type="NCBI Taxonomy" id="1797530"/>
    <lineage>
        <taxon>Bacteria</taxon>
        <taxon>Candidatus Buchananiibacteriota</taxon>
    </lineage>
</organism>
<evidence type="ECO:0000313" key="3">
    <source>
        <dbReference type="Proteomes" id="UP000176498"/>
    </source>
</evidence>